<keyword evidence="1" id="KW-0732">Signal</keyword>
<name>A0ABW1DI52_9DEIO</name>
<dbReference type="Proteomes" id="UP001595979">
    <property type="component" value="Unassembled WGS sequence"/>
</dbReference>
<dbReference type="InterPro" id="IPR025394">
    <property type="entry name" value="DUF4127"/>
</dbReference>
<evidence type="ECO:0000313" key="2">
    <source>
        <dbReference type="EMBL" id="MFC5847423.1"/>
    </source>
</evidence>
<dbReference type="Pfam" id="PF13552">
    <property type="entry name" value="DUF4127"/>
    <property type="match status" value="1"/>
</dbReference>
<reference evidence="3" key="1">
    <citation type="journal article" date="2019" name="Int. J. Syst. Evol. Microbiol.">
        <title>The Global Catalogue of Microorganisms (GCM) 10K type strain sequencing project: providing services to taxonomists for standard genome sequencing and annotation.</title>
        <authorList>
            <consortium name="The Broad Institute Genomics Platform"/>
            <consortium name="The Broad Institute Genome Sequencing Center for Infectious Disease"/>
            <person name="Wu L."/>
            <person name="Ma J."/>
        </authorList>
    </citation>
    <scope>NUCLEOTIDE SEQUENCE [LARGE SCALE GENOMIC DNA]</scope>
    <source>
        <strain evidence="3">CGMCC 1.15053</strain>
    </source>
</reference>
<feature type="signal peptide" evidence="1">
    <location>
        <begin position="1"/>
        <end position="20"/>
    </location>
</feature>
<evidence type="ECO:0000313" key="3">
    <source>
        <dbReference type="Proteomes" id="UP001595979"/>
    </source>
</evidence>
<evidence type="ECO:0000256" key="1">
    <source>
        <dbReference type="SAM" id="SignalP"/>
    </source>
</evidence>
<keyword evidence="3" id="KW-1185">Reference proteome</keyword>
<dbReference type="RefSeq" id="WP_380046556.1">
    <property type="nucleotide sequence ID" value="NZ_JBHSOH010000005.1"/>
</dbReference>
<organism evidence="2 3">
    <name type="scientific">Deinococcus petrolearius</name>
    <dbReference type="NCBI Taxonomy" id="1751295"/>
    <lineage>
        <taxon>Bacteria</taxon>
        <taxon>Thermotogati</taxon>
        <taxon>Deinococcota</taxon>
        <taxon>Deinococci</taxon>
        <taxon>Deinococcales</taxon>
        <taxon>Deinococcaceae</taxon>
        <taxon>Deinococcus</taxon>
    </lineage>
</organism>
<protein>
    <submittedName>
        <fullName evidence="2">DUF4127 family protein</fullName>
    </submittedName>
</protein>
<feature type="chain" id="PRO_5047186219" evidence="1">
    <location>
        <begin position="21"/>
        <end position="442"/>
    </location>
</feature>
<gene>
    <name evidence="2" type="ORF">ACFPQ6_03790</name>
</gene>
<proteinExistence type="predicted"/>
<sequence length="442" mass="46290">MNVPAMLALAALSLGAAAQAQTSPAQVAPPAQALPPAPLLLPLDSRPATRVLPALIADLRGGEAAVVPAALLGDATRGADPAALAGWLAAQPGGRPLVAALDALAYGGLVQSRTSPLTAEQALARLAPIREWAARTGQPVYAFITLPREPDATDRARNLAVARALVGWARGGVFRELHVTWDDALPGNPAPQEGAALAADAPANVRVYPGADEVLSMLVARARAPQPATVRIEYSDPEKAKVVVRYEGIPLTQSAVNHAEASGYTVAATGPTDLTLYVYNGGDPRRAALRVSALLRAGAVAVADVNQVNLGNVRLWSDLSALRQSANLRALAAWGTPGNNLGTALAHAKVALPAAGVAADPVRQDALLAREYANDVIYSAELRAALRRAVPEAALNTPQAQEKLLSLARDRFPLRLGGTYTLEDARLPWGRSFEWDFDLRPR</sequence>
<comment type="caution">
    <text evidence="2">The sequence shown here is derived from an EMBL/GenBank/DDBJ whole genome shotgun (WGS) entry which is preliminary data.</text>
</comment>
<dbReference type="EMBL" id="JBHSOH010000005">
    <property type="protein sequence ID" value="MFC5847423.1"/>
    <property type="molecule type" value="Genomic_DNA"/>
</dbReference>
<accession>A0ABW1DI52</accession>